<reference evidence="4 5" key="1">
    <citation type="submission" date="2023-02" db="EMBL/GenBank/DDBJ databases">
        <title>Evolution of Hrp T3SS in non-pathogenic Pseudomonas fluorescens.</title>
        <authorList>
            <person name="Liao K."/>
            <person name="Wei H."/>
            <person name="Gu Y."/>
        </authorList>
    </citation>
    <scope>NUCLEOTIDE SEQUENCE [LARGE SCALE GENOMIC DNA]</scope>
    <source>
        <strain evidence="4 5">FP607</strain>
    </source>
</reference>
<dbReference type="SUPFAM" id="SSF46894">
    <property type="entry name" value="C-terminal effector domain of the bipartite response regulators"/>
    <property type="match status" value="1"/>
</dbReference>
<feature type="domain" description="OmpR/PhoB-type" evidence="3">
    <location>
        <begin position="21"/>
        <end position="118"/>
    </location>
</feature>
<dbReference type="PROSITE" id="PS51755">
    <property type="entry name" value="OMPR_PHOB"/>
    <property type="match status" value="1"/>
</dbReference>
<keyword evidence="1 2" id="KW-0238">DNA-binding</keyword>
<evidence type="ECO:0000259" key="3">
    <source>
        <dbReference type="PROSITE" id="PS51755"/>
    </source>
</evidence>
<dbReference type="InterPro" id="IPR016032">
    <property type="entry name" value="Sig_transdc_resp-reg_C-effctor"/>
</dbReference>
<feature type="DNA-binding region" description="OmpR/PhoB-type" evidence="2">
    <location>
        <begin position="21"/>
        <end position="118"/>
    </location>
</feature>
<evidence type="ECO:0000313" key="5">
    <source>
        <dbReference type="Proteomes" id="UP001230768"/>
    </source>
</evidence>
<dbReference type="InterPro" id="IPR001867">
    <property type="entry name" value="OmpR/PhoB-type_DNA-bd"/>
</dbReference>
<dbReference type="InterPro" id="IPR036388">
    <property type="entry name" value="WH-like_DNA-bd_sf"/>
</dbReference>
<dbReference type="EMBL" id="CP117430">
    <property type="protein sequence ID" value="WLI16599.1"/>
    <property type="molecule type" value="Genomic_DNA"/>
</dbReference>
<sequence>MNVSSHDCSLEVTALKAGAAAHSLFFGEFELCPNRLLLLKGGRSVSLNHRALHLLVALARRPFELIEKDELTACAWPARVMEESSLRTQIAALRRALGASVDCPYVETVAGRGYRFVATVSGQRQAMLPWPDLPLSIGLPRIEAALIDRSEQPKLVGRRVLHGRFITITG</sequence>
<dbReference type="RefSeq" id="WP_305422266.1">
    <property type="nucleotide sequence ID" value="NZ_CP117430.1"/>
</dbReference>
<gene>
    <name evidence="4" type="ORF">PSH88_20310</name>
</gene>
<evidence type="ECO:0000256" key="2">
    <source>
        <dbReference type="PROSITE-ProRule" id="PRU01091"/>
    </source>
</evidence>
<dbReference type="SMART" id="SM00862">
    <property type="entry name" value="Trans_reg_C"/>
    <property type="match status" value="1"/>
</dbReference>
<organism evidence="4 5">
    <name type="scientific">Pseudomonas wuhanensis</name>
    <dbReference type="NCBI Taxonomy" id="2954098"/>
    <lineage>
        <taxon>Bacteria</taxon>
        <taxon>Pseudomonadati</taxon>
        <taxon>Pseudomonadota</taxon>
        <taxon>Gammaproteobacteria</taxon>
        <taxon>Pseudomonadales</taxon>
        <taxon>Pseudomonadaceae</taxon>
        <taxon>Pseudomonas</taxon>
    </lineage>
</organism>
<name>A0ABY9GLF7_9PSED</name>
<evidence type="ECO:0000256" key="1">
    <source>
        <dbReference type="ARBA" id="ARBA00023125"/>
    </source>
</evidence>
<dbReference type="Gene3D" id="1.10.10.10">
    <property type="entry name" value="Winged helix-like DNA-binding domain superfamily/Winged helix DNA-binding domain"/>
    <property type="match status" value="1"/>
</dbReference>
<keyword evidence="5" id="KW-1185">Reference proteome</keyword>
<dbReference type="Proteomes" id="UP001230768">
    <property type="component" value="Chromosome"/>
</dbReference>
<protein>
    <submittedName>
        <fullName evidence="4">Winged helix-turn-helix domain-containing protein</fullName>
    </submittedName>
</protein>
<evidence type="ECO:0000313" key="4">
    <source>
        <dbReference type="EMBL" id="WLI16599.1"/>
    </source>
</evidence>
<proteinExistence type="predicted"/>
<dbReference type="Pfam" id="PF00486">
    <property type="entry name" value="Trans_reg_C"/>
    <property type="match status" value="1"/>
</dbReference>
<accession>A0ABY9GLF7</accession>
<dbReference type="CDD" id="cd00383">
    <property type="entry name" value="trans_reg_C"/>
    <property type="match status" value="1"/>
</dbReference>